<organism evidence="1 2">
    <name type="scientific">Thalassiosira oceanica</name>
    <name type="common">Marine diatom</name>
    <dbReference type="NCBI Taxonomy" id="159749"/>
    <lineage>
        <taxon>Eukaryota</taxon>
        <taxon>Sar</taxon>
        <taxon>Stramenopiles</taxon>
        <taxon>Ochrophyta</taxon>
        <taxon>Bacillariophyta</taxon>
        <taxon>Coscinodiscophyceae</taxon>
        <taxon>Thalassiosirophycidae</taxon>
        <taxon>Thalassiosirales</taxon>
        <taxon>Thalassiosiraceae</taxon>
        <taxon>Thalassiosira</taxon>
    </lineage>
</organism>
<keyword evidence="2" id="KW-1185">Reference proteome</keyword>
<dbReference type="SUPFAM" id="SSF52058">
    <property type="entry name" value="L domain-like"/>
    <property type="match status" value="1"/>
</dbReference>
<dbReference type="Gene3D" id="3.80.10.10">
    <property type="entry name" value="Ribonuclease Inhibitor"/>
    <property type="match status" value="1"/>
</dbReference>
<dbReference type="EMBL" id="AGNL01044453">
    <property type="protein sequence ID" value="EJK49770.1"/>
    <property type="molecule type" value="Genomic_DNA"/>
</dbReference>
<protein>
    <recommendedName>
        <fullName evidence="3">Leucine-rich repeat domain-containing protein</fullName>
    </recommendedName>
</protein>
<dbReference type="Pfam" id="PF13306">
    <property type="entry name" value="LRR_5"/>
    <property type="match status" value="1"/>
</dbReference>
<evidence type="ECO:0000313" key="1">
    <source>
        <dbReference type="EMBL" id="EJK49770.1"/>
    </source>
</evidence>
<evidence type="ECO:0000313" key="2">
    <source>
        <dbReference type="Proteomes" id="UP000266841"/>
    </source>
</evidence>
<comment type="caution">
    <text evidence="1">The sequence shown here is derived from an EMBL/GenBank/DDBJ whole genome shotgun (WGS) entry which is preliminary data.</text>
</comment>
<dbReference type="PANTHER" id="PTHR45661">
    <property type="entry name" value="SURFACE ANTIGEN"/>
    <property type="match status" value="1"/>
</dbReference>
<dbReference type="Proteomes" id="UP000266841">
    <property type="component" value="Unassembled WGS sequence"/>
</dbReference>
<evidence type="ECO:0008006" key="3">
    <source>
        <dbReference type="Google" id="ProtNLM"/>
    </source>
</evidence>
<dbReference type="AlphaFoldDB" id="K0R9J3"/>
<name>K0R9J3_THAOC</name>
<accession>K0R9J3</accession>
<reference evidence="1 2" key="1">
    <citation type="journal article" date="2012" name="Genome Biol.">
        <title>Genome and low-iron response of an oceanic diatom adapted to chronic iron limitation.</title>
        <authorList>
            <person name="Lommer M."/>
            <person name="Specht M."/>
            <person name="Roy A.S."/>
            <person name="Kraemer L."/>
            <person name="Andreson R."/>
            <person name="Gutowska M.A."/>
            <person name="Wolf J."/>
            <person name="Bergner S.V."/>
            <person name="Schilhabel M.B."/>
            <person name="Klostermeier U.C."/>
            <person name="Beiko R.G."/>
            <person name="Rosenstiel P."/>
            <person name="Hippler M."/>
            <person name="Laroche J."/>
        </authorList>
    </citation>
    <scope>NUCLEOTIDE SEQUENCE [LARGE SCALE GENOMIC DNA]</scope>
    <source>
        <strain evidence="1 2">CCMP1005</strain>
    </source>
</reference>
<dbReference type="PANTHER" id="PTHR45661:SF3">
    <property type="entry name" value="IG-LIKE DOMAIN-CONTAINING PROTEIN"/>
    <property type="match status" value="1"/>
</dbReference>
<sequence>MTSFSTKGGKVAEERRSEITRVRTGPQVRIIPYGAFQGCINLAEVQFDERLEIIGASAFKGCTSLQQVVMPSGVTLLGEWAFSGCINLAEVQLNDGLQNIAPKAFHECTALRSVTLPSSVAVLGNGAFSYCTNLTEVIFLGGKGLLNRGFLELGLFSGQGVLNGGTLGMMAVFKGRNPFGRGYAVFHECPVTTIKISISQALSERMTSLPQECMVSIEGRIRDLSRLELTQDGHILACFPVITRVSDDEYDSVDVQDTNNQTAESLHQVLRLISFHELKESSILIELAMWKSSLVNDRDRADCRASVPDPAKSLIMEYCGFTGFLEPVMEGD</sequence>
<dbReference type="InterPro" id="IPR053139">
    <property type="entry name" value="Surface_bspA-like"/>
</dbReference>
<proteinExistence type="predicted"/>
<dbReference type="InterPro" id="IPR026906">
    <property type="entry name" value="LRR_5"/>
</dbReference>
<dbReference type="InterPro" id="IPR032675">
    <property type="entry name" value="LRR_dom_sf"/>
</dbReference>
<gene>
    <name evidence="1" type="ORF">THAOC_31321</name>
</gene>